<dbReference type="RefSeq" id="WP_055397004.1">
    <property type="nucleotide sequence ID" value="NZ_JAMXAX010000015.1"/>
</dbReference>
<dbReference type="PIRSF" id="PIRSF029347">
    <property type="entry name" value="RecF"/>
    <property type="match status" value="1"/>
</dbReference>
<comment type="caution">
    <text evidence="2">The sequence shown here is derived from an EMBL/GenBank/DDBJ whole genome shotgun (WGS) entry which is preliminary data.</text>
</comment>
<reference evidence="3" key="1">
    <citation type="journal article" date="2019" name="Int. J. Syst. Evol. Microbiol.">
        <title>The Global Catalogue of Microorganisms (GCM) 10K type strain sequencing project: providing services to taxonomists for standard genome sequencing and annotation.</title>
        <authorList>
            <consortium name="The Broad Institute Genomics Platform"/>
            <consortium name="The Broad Institute Genome Sequencing Center for Infectious Disease"/>
            <person name="Wu L."/>
            <person name="Ma J."/>
        </authorList>
    </citation>
    <scope>NUCLEOTIDE SEQUENCE [LARGE SCALE GENOMIC DNA]</scope>
    <source>
        <strain evidence="3">CCUG 2113</strain>
    </source>
</reference>
<dbReference type="PANTHER" id="PTHR32182">
    <property type="entry name" value="DNA REPLICATION AND REPAIR PROTEIN RECF"/>
    <property type="match status" value="1"/>
</dbReference>
<dbReference type="InterPro" id="IPR003959">
    <property type="entry name" value="ATPase_AAA_core"/>
</dbReference>
<evidence type="ECO:0000313" key="2">
    <source>
        <dbReference type="EMBL" id="MFC3936266.1"/>
    </source>
</evidence>
<feature type="domain" description="ATPase AAA-type core" evidence="1">
    <location>
        <begin position="32"/>
        <end position="315"/>
    </location>
</feature>
<protein>
    <submittedName>
        <fullName evidence="2">AAA family ATPase</fullName>
    </submittedName>
</protein>
<dbReference type="Proteomes" id="UP001595693">
    <property type="component" value="Unassembled WGS sequence"/>
</dbReference>
<evidence type="ECO:0000313" key="3">
    <source>
        <dbReference type="Proteomes" id="UP001595693"/>
    </source>
</evidence>
<dbReference type="SUPFAM" id="SSF52540">
    <property type="entry name" value="P-loop containing nucleoside triphosphate hydrolases"/>
    <property type="match status" value="1"/>
</dbReference>
<dbReference type="InterPro" id="IPR014555">
    <property type="entry name" value="RecF-like"/>
</dbReference>
<accession>A0ABV8DCL0</accession>
<keyword evidence="3" id="KW-1185">Reference proteome</keyword>
<name>A0ABV8DCL0_9BURK</name>
<dbReference type="InterPro" id="IPR027417">
    <property type="entry name" value="P-loop_NTPase"/>
</dbReference>
<gene>
    <name evidence="2" type="ORF">ACFOW3_16755</name>
</gene>
<organism evidence="2 3">
    <name type="scientific">Acidovorax facilis</name>
    <dbReference type="NCBI Taxonomy" id="12917"/>
    <lineage>
        <taxon>Bacteria</taxon>
        <taxon>Pseudomonadati</taxon>
        <taxon>Pseudomonadota</taxon>
        <taxon>Betaproteobacteria</taxon>
        <taxon>Burkholderiales</taxon>
        <taxon>Comamonadaceae</taxon>
        <taxon>Acidovorax</taxon>
    </lineage>
</organism>
<dbReference type="Gene3D" id="3.40.50.300">
    <property type="entry name" value="P-loop containing nucleotide triphosphate hydrolases"/>
    <property type="match status" value="2"/>
</dbReference>
<dbReference type="Pfam" id="PF13304">
    <property type="entry name" value="AAA_21"/>
    <property type="match status" value="1"/>
</dbReference>
<evidence type="ECO:0000259" key="1">
    <source>
        <dbReference type="Pfam" id="PF13304"/>
    </source>
</evidence>
<dbReference type="PANTHER" id="PTHR32182:SF22">
    <property type="entry name" value="ATP-DEPENDENT ENDONUCLEASE, OLD FAMILY-RELATED"/>
    <property type="match status" value="1"/>
</dbReference>
<sequence length="366" mass="41303">MAKQVTNPNQLSRLVLNGYKSIAECDLALGPINVLIGANGAGKSNFIGFFKLIGRILDQQLQVFVGDAGGPDAMLHFGRKTTEVLSAELYFGNNGYRFQLKPTQDNRMMFAHEALWWNVRGEWHPEGGHFETRFKERQHHGLIWSHTVPAMRSWRVYHFHDTSTSAMVKQVHGVGDYQYLREDARNLAAFLQHLKDQHNSHYQRIVKSIQMVAPFFGDFLFRPYASNPEKIQLEWTEAGQDVPFTASALSDGTLRFICLATVLLQPEAFMPATILIDEPELGLHPFAITMLGAMMKSTAQQHQIIVSTQSVELVNEFDAEDLIVVDKKGGASTFSRPSAESLGEWLQDYTLGELWKKNILGGRPQR</sequence>
<proteinExistence type="predicted"/>
<dbReference type="EMBL" id="JBHSAJ010000048">
    <property type="protein sequence ID" value="MFC3936266.1"/>
    <property type="molecule type" value="Genomic_DNA"/>
</dbReference>